<gene>
    <name evidence="4" type="primary">hflD</name>
    <name evidence="5" type="ordered locus">M5M_03160</name>
</gene>
<dbReference type="OrthoDB" id="9788031at2"/>
<keyword evidence="6" id="KW-1185">Reference proteome</keyword>
<dbReference type="KEGG" id="saga:M5M_03160"/>
<dbReference type="PANTHER" id="PTHR38100">
    <property type="entry name" value="HIGH FREQUENCY LYSOGENIZATION PROTEIN HFLD"/>
    <property type="match status" value="1"/>
</dbReference>
<dbReference type="SUPFAM" id="SSF101322">
    <property type="entry name" value="YcfC-like"/>
    <property type="match status" value="1"/>
</dbReference>
<reference evidence="5 6" key="1">
    <citation type="journal article" date="2013" name="Genome Announc.">
        <title>Complete genome sequence of Simiduia agarivorans SA1(T), a marine bacterium able to degrade a variety of polysaccharides.</title>
        <authorList>
            <person name="Lin S.Y."/>
            <person name="Shieh W.Y."/>
            <person name="Chen J.S."/>
            <person name="Tang S.L."/>
        </authorList>
    </citation>
    <scope>NUCLEOTIDE SEQUENCE [LARGE SCALE GENOMIC DNA]</scope>
    <source>
        <strain evidence="6">DSM 21679 / JCM 13881 / BCRC 17597 / SA1</strain>
    </source>
</reference>
<dbReference type="EMBL" id="CP003746">
    <property type="protein sequence ID" value="AFU97843.1"/>
    <property type="molecule type" value="Genomic_DNA"/>
</dbReference>
<keyword evidence="2 4" id="KW-0963">Cytoplasm</keyword>
<organism evidence="5 6">
    <name type="scientific">Simiduia agarivorans (strain DSM 21679 / JCM 13881 / BCRC 17597 / SA1)</name>
    <dbReference type="NCBI Taxonomy" id="1117647"/>
    <lineage>
        <taxon>Bacteria</taxon>
        <taxon>Pseudomonadati</taxon>
        <taxon>Pseudomonadota</taxon>
        <taxon>Gammaproteobacteria</taxon>
        <taxon>Cellvibrionales</taxon>
        <taxon>Cellvibrionaceae</taxon>
        <taxon>Simiduia</taxon>
    </lineage>
</organism>
<protein>
    <recommendedName>
        <fullName evidence="4">High frequency lysogenization protein HflD homolog</fullName>
    </recommendedName>
</protein>
<dbReference type="InterPro" id="IPR007451">
    <property type="entry name" value="HflD"/>
</dbReference>
<evidence type="ECO:0000256" key="2">
    <source>
        <dbReference type="ARBA" id="ARBA00022490"/>
    </source>
</evidence>
<dbReference type="RefSeq" id="WP_015046016.1">
    <property type="nucleotide sequence ID" value="NC_018868.3"/>
</dbReference>
<dbReference type="HOGENOM" id="CLU_098920_0_0_6"/>
<keyword evidence="4" id="KW-0997">Cell inner membrane</keyword>
<dbReference type="InterPro" id="IPR035932">
    <property type="entry name" value="HflD-like_sf"/>
</dbReference>
<dbReference type="AlphaFoldDB" id="K4KIP6"/>
<dbReference type="Gene3D" id="1.10.3890.10">
    <property type="entry name" value="HflD-like"/>
    <property type="match status" value="1"/>
</dbReference>
<comment type="similarity">
    <text evidence="4">Belongs to the HflD family.</text>
</comment>
<accession>K4KIP6</accession>
<dbReference type="Proteomes" id="UP000000466">
    <property type="component" value="Chromosome"/>
</dbReference>
<dbReference type="eggNOG" id="COG2915">
    <property type="taxonomic scope" value="Bacteria"/>
</dbReference>
<dbReference type="PANTHER" id="PTHR38100:SF1">
    <property type="entry name" value="HIGH FREQUENCY LYSOGENIZATION PROTEIN HFLD"/>
    <property type="match status" value="1"/>
</dbReference>
<dbReference type="NCBIfam" id="NF001246">
    <property type="entry name" value="PRK00218.1-2"/>
    <property type="match status" value="1"/>
</dbReference>
<evidence type="ECO:0000313" key="6">
    <source>
        <dbReference type="Proteomes" id="UP000000466"/>
    </source>
</evidence>
<keyword evidence="3 4" id="KW-0472">Membrane</keyword>
<dbReference type="GO" id="GO:0005737">
    <property type="term" value="C:cytoplasm"/>
    <property type="evidence" value="ECO:0007669"/>
    <property type="project" value="UniProtKB-SubCell"/>
</dbReference>
<evidence type="ECO:0000313" key="5">
    <source>
        <dbReference type="EMBL" id="AFU97843.1"/>
    </source>
</evidence>
<evidence type="ECO:0000256" key="1">
    <source>
        <dbReference type="ARBA" id="ARBA00022475"/>
    </source>
</evidence>
<evidence type="ECO:0000256" key="4">
    <source>
        <dbReference type="HAMAP-Rule" id="MF_00695"/>
    </source>
</evidence>
<evidence type="ECO:0000256" key="3">
    <source>
        <dbReference type="ARBA" id="ARBA00023136"/>
    </source>
</evidence>
<sequence length="209" mass="23464">MSDLNRIDFQAIALAALFEAALQVEKLATQGSRDKAVYTNLIDSLFVQNPRQPGDIYVQPLPDGLATLDDFLARGKRPGSHVDRYVHGLLYLQKKLAKSPGMLETIGARLAQAQHQKEHFGSEHDNLAANLAGIYSDTLSTFTFRIQVMGEMTYLQQTRIANQIRALLLAGIRAATFWRQMGGNRWQLLWTRKKLQASTQKLLQQARNG</sequence>
<dbReference type="HAMAP" id="MF_00695">
    <property type="entry name" value="HflD_protein"/>
    <property type="match status" value="1"/>
</dbReference>
<comment type="subcellular location">
    <subcellularLocation>
        <location evidence="4">Cytoplasm</location>
    </subcellularLocation>
    <subcellularLocation>
        <location evidence="4">Cell inner membrane</location>
        <topology evidence="4">Peripheral membrane protein</topology>
        <orientation evidence="4">Cytoplasmic side</orientation>
    </subcellularLocation>
</comment>
<dbReference type="GO" id="GO:0005886">
    <property type="term" value="C:plasma membrane"/>
    <property type="evidence" value="ECO:0007669"/>
    <property type="project" value="UniProtKB-SubCell"/>
</dbReference>
<keyword evidence="1 4" id="KW-1003">Cell membrane</keyword>
<dbReference type="STRING" id="1117647.M5M_03160"/>
<name>K4KIP6_SIMAS</name>
<dbReference type="Pfam" id="PF04356">
    <property type="entry name" value="DUF489"/>
    <property type="match status" value="1"/>
</dbReference>
<proteinExistence type="inferred from homology"/>